<evidence type="ECO:0000313" key="2">
    <source>
        <dbReference type="EMBL" id="KAA6364628.1"/>
    </source>
</evidence>
<dbReference type="EMBL" id="SNRW01021420">
    <property type="protein sequence ID" value="KAA6364628.1"/>
    <property type="molecule type" value="Genomic_DNA"/>
</dbReference>
<dbReference type="InterPro" id="IPR004367">
    <property type="entry name" value="Cyclin_C-dom"/>
</dbReference>
<comment type="caution">
    <text evidence="2">The sequence shown here is derived from an EMBL/GenBank/DDBJ whole genome shotgun (WGS) entry which is preliminary data.</text>
</comment>
<reference evidence="2 3" key="1">
    <citation type="submission" date="2019-03" db="EMBL/GenBank/DDBJ databases">
        <title>Single cell metagenomics reveals metabolic interactions within the superorganism composed of flagellate Streblomastix strix and complex community of Bacteroidetes bacteria on its surface.</title>
        <authorList>
            <person name="Treitli S.C."/>
            <person name="Kolisko M."/>
            <person name="Husnik F."/>
            <person name="Keeling P."/>
            <person name="Hampl V."/>
        </authorList>
    </citation>
    <scope>NUCLEOTIDE SEQUENCE [LARGE SCALE GENOMIC DNA]</scope>
    <source>
        <strain evidence="2">ST1C</strain>
    </source>
</reference>
<dbReference type="InterPro" id="IPR036915">
    <property type="entry name" value="Cyclin-like_sf"/>
</dbReference>
<dbReference type="Gene3D" id="1.10.472.10">
    <property type="entry name" value="Cyclin-like"/>
    <property type="match status" value="1"/>
</dbReference>
<evidence type="ECO:0000313" key="3">
    <source>
        <dbReference type="Proteomes" id="UP000324800"/>
    </source>
</evidence>
<dbReference type="SUPFAM" id="SSF47954">
    <property type="entry name" value="Cyclin-like"/>
    <property type="match status" value="1"/>
</dbReference>
<feature type="domain" description="Cyclin C-terminal" evidence="1">
    <location>
        <begin position="2"/>
        <end position="83"/>
    </location>
</feature>
<gene>
    <name evidence="2" type="ORF">EZS28_039846</name>
</gene>
<protein>
    <recommendedName>
        <fullName evidence="1">Cyclin C-terminal domain-containing protein</fullName>
    </recommendedName>
</protein>
<proteinExistence type="predicted"/>
<dbReference type="OrthoDB" id="5590282at2759"/>
<name>A0A5J4U2R4_9EUKA</name>
<organism evidence="2 3">
    <name type="scientific">Streblomastix strix</name>
    <dbReference type="NCBI Taxonomy" id="222440"/>
    <lineage>
        <taxon>Eukaryota</taxon>
        <taxon>Metamonada</taxon>
        <taxon>Preaxostyla</taxon>
        <taxon>Oxymonadida</taxon>
        <taxon>Streblomastigidae</taxon>
        <taxon>Streblomastix</taxon>
    </lineage>
</organism>
<sequence>MSEYSLTSYPLCTKYLPSHIAAASISHALRISGRPPWTATLQQYTGYSYDDLVPVLVEITELVKVALTLKIQAIFKKYWSQKYL</sequence>
<accession>A0A5J4U2R4</accession>
<dbReference type="Proteomes" id="UP000324800">
    <property type="component" value="Unassembled WGS sequence"/>
</dbReference>
<dbReference type="Pfam" id="PF02984">
    <property type="entry name" value="Cyclin_C"/>
    <property type="match status" value="1"/>
</dbReference>
<evidence type="ECO:0000259" key="1">
    <source>
        <dbReference type="Pfam" id="PF02984"/>
    </source>
</evidence>
<dbReference type="AlphaFoldDB" id="A0A5J4U2R4"/>